<comment type="caution">
    <text evidence="2">The sequence shown here is derived from an EMBL/GenBank/DDBJ whole genome shotgun (WGS) entry which is preliminary data.</text>
</comment>
<organism evidence="2 3">
    <name type="scientific">Macrosiphum euphorbiae</name>
    <name type="common">potato aphid</name>
    <dbReference type="NCBI Taxonomy" id="13131"/>
    <lineage>
        <taxon>Eukaryota</taxon>
        <taxon>Metazoa</taxon>
        <taxon>Ecdysozoa</taxon>
        <taxon>Arthropoda</taxon>
        <taxon>Hexapoda</taxon>
        <taxon>Insecta</taxon>
        <taxon>Pterygota</taxon>
        <taxon>Neoptera</taxon>
        <taxon>Paraneoptera</taxon>
        <taxon>Hemiptera</taxon>
        <taxon>Sternorrhyncha</taxon>
        <taxon>Aphidomorpha</taxon>
        <taxon>Aphidoidea</taxon>
        <taxon>Aphididae</taxon>
        <taxon>Macrosiphini</taxon>
        <taxon>Macrosiphum</taxon>
    </lineage>
</organism>
<reference evidence="2 3" key="1">
    <citation type="submission" date="2023-01" db="EMBL/GenBank/DDBJ databases">
        <authorList>
            <person name="Whitehead M."/>
        </authorList>
    </citation>
    <scope>NUCLEOTIDE SEQUENCE [LARGE SCALE GENOMIC DNA]</scope>
</reference>
<name>A0AAV0VZJ4_9HEMI</name>
<evidence type="ECO:0000313" key="3">
    <source>
        <dbReference type="Proteomes" id="UP001160148"/>
    </source>
</evidence>
<feature type="region of interest" description="Disordered" evidence="1">
    <location>
        <begin position="59"/>
        <end position="84"/>
    </location>
</feature>
<proteinExistence type="predicted"/>
<feature type="region of interest" description="Disordered" evidence="1">
    <location>
        <begin position="1"/>
        <end position="20"/>
    </location>
</feature>
<feature type="compositionally biased region" description="Basic and acidic residues" evidence="1">
    <location>
        <begin position="73"/>
        <end position="84"/>
    </location>
</feature>
<dbReference type="EMBL" id="CARXXK010000001">
    <property type="protein sequence ID" value="CAI6349020.1"/>
    <property type="molecule type" value="Genomic_DNA"/>
</dbReference>
<feature type="compositionally biased region" description="Basic residues" evidence="1">
    <location>
        <begin position="59"/>
        <end position="72"/>
    </location>
</feature>
<sequence>MSRQEAIEAASFTSKHKLTSNGRRCPCCMLETRLQIDDALFGTPAMRCLRFPPHPHRLPVNHRRTRNARTPHRPPEKSVKLFPF</sequence>
<evidence type="ECO:0000256" key="1">
    <source>
        <dbReference type="SAM" id="MobiDB-lite"/>
    </source>
</evidence>
<dbReference type="Proteomes" id="UP001160148">
    <property type="component" value="Unassembled WGS sequence"/>
</dbReference>
<gene>
    <name evidence="2" type="ORF">MEUPH1_LOCUS5634</name>
</gene>
<protein>
    <submittedName>
        <fullName evidence="2">Uncharacterized protein</fullName>
    </submittedName>
</protein>
<keyword evidence="3" id="KW-1185">Reference proteome</keyword>
<evidence type="ECO:0000313" key="2">
    <source>
        <dbReference type="EMBL" id="CAI6349020.1"/>
    </source>
</evidence>
<dbReference type="AlphaFoldDB" id="A0AAV0VZJ4"/>
<accession>A0AAV0VZJ4</accession>